<dbReference type="RefSeq" id="XP_033380286.1">
    <property type="nucleotide sequence ID" value="XM_033526114.1"/>
</dbReference>
<evidence type="ECO:0008006" key="5">
    <source>
        <dbReference type="Google" id="ProtNLM"/>
    </source>
</evidence>
<evidence type="ECO:0000256" key="2">
    <source>
        <dbReference type="SAM" id="Phobius"/>
    </source>
</evidence>
<dbReference type="Proteomes" id="UP000799778">
    <property type="component" value="Unassembled WGS sequence"/>
</dbReference>
<dbReference type="AlphaFoldDB" id="A0A6A5XGI3"/>
<accession>A0A6A5XGI3</accession>
<feature type="region of interest" description="Disordered" evidence="1">
    <location>
        <begin position="230"/>
        <end position="281"/>
    </location>
</feature>
<sequence>MGPGAAVLVGLRSLVIIMALAVVGTGAWKIHTIHDFDRRGQAVLNFTSLNDDKKTTWLNFFKAALRNEQRIWISVGTGALSFVAMLYIFLALKIDRMKVSPKFLVPLEFLTMLSMAAAFVFSLVTTIDVSPLCVGLDTASDSDLNTFGLFCPMDKGHAAAGGVGVLVLAITSMSAIVSACKRRGGKQNLSFEPDASILDANYDYSSAAASEIGGPTRSVAEEQIGLANSAAPMGGRDFWPTQEKEDTNVSGPLHLQAPKEAEAQMRPARPWSEAITKKFRN</sequence>
<keyword evidence="2" id="KW-0812">Transmembrane</keyword>
<dbReference type="GeneID" id="54283511"/>
<feature type="transmembrane region" description="Helical" evidence="2">
    <location>
        <begin position="104"/>
        <end position="127"/>
    </location>
</feature>
<dbReference type="EMBL" id="ML978073">
    <property type="protein sequence ID" value="KAF2011947.1"/>
    <property type="molecule type" value="Genomic_DNA"/>
</dbReference>
<evidence type="ECO:0000256" key="1">
    <source>
        <dbReference type="SAM" id="MobiDB-lite"/>
    </source>
</evidence>
<feature type="transmembrane region" description="Helical" evidence="2">
    <location>
        <begin position="158"/>
        <end position="180"/>
    </location>
</feature>
<feature type="transmembrane region" description="Helical" evidence="2">
    <location>
        <begin position="7"/>
        <end position="28"/>
    </location>
</feature>
<organism evidence="3 4">
    <name type="scientific">Aaosphaeria arxii CBS 175.79</name>
    <dbReference type="NCBI Taxonomy" id="1450172"/>
    <lineage>
        <taxon>Eukaryota</taxon>
        <taxon>Fungi</taxon>
        <taxon>Dikarya</taxon>
        <taxon>Ascomycota</taxon>
        <taxon>Pezizomycotina</taxon>
        <taxon>Dothideomycetes</taxon>
        <taxon>Pleosporomycetidae</taxon>
        <taxon>Pleosporales</taxon>
        <taxon>Pleosporales incertae sedis</taxon>
        <taxon>Aaosphaeria</taxon>
    </lineage>
</organism>
<keyword evidence="2" id="KW-1133">Transmembrane helix</keyword>
<reference evidence="3" key="1">
    <citation type="journal article" date="2020" name="Stud. Mycol.">
        <title>101 Dothideomycetes genomes: a test case for predicting lifestyles and emergence of pathogens.</title>
        <authorList>
            <person name="Haridas S."/>
            <person name="Albert R."/>
            <person name="Binder M."/>
            <person name="Bloem J."/>
            <person name="Labutti K."/>
            <person name="Salamov A."/>
            <person name="Andreopoulos B."/>
            <person name="Baker S."/>
            <person name="Barry K."/>
            <person name="Bills G."/>
            <person name="Bluhm B."/>
            <person name="Cannon C."/>
            <person name="Castanera R."/>
            <person name="Culley D."/>
            <person name="Daum C."/>
            <person name="Ezra D."/>
            <person name="Gonzalez J."/>
            <person name="Henrissat B."/>
            <person name="Kuo A."/>
            <person name="Liang C."/>
            <person name="Lipzen A."/>
            <person name="Lutzoni F."/>
            <person name="Magnuson J."/>
            <person name="Mondo S."/>
            <person name="Nolan M."/>
            <person name="Ohm R."/>
            <person name="Pangilinan J."/>
            <person name="Park H.-J."/>
            <person name="Ramirez L."/>
            <person name="Alfaro M."/>
            <person name="Sun H."/>
            <person name="Tritt A."/>
            <person name="Yoshinaga Y."/>
            <person name="Zwiers L.-H."/>
            <person name="Turgeon B."/>
            <person name="Goodwin S."/>
            <person name="Spatafora J."/>
            <person name="Crous P."/>
            <person name="Grigoriev I."/>
        </authorList>
    </citation>
    <scope>NUCLEOTIDE SEQUENCE</scope>
    <source>
        <strain evidence="3">CBS 175.79</strain>
    </source>
</reference>
<dbReference type="OrthoDB" id="3779192at2759"/>
<evidence type="ECO:0000313" key="3">
    <source>
        <dbReference type="EMBL" id="KAF2011947.1"/>
    </source>
</evidence>
<protein>
    <recommendedName>
        <fullName evidence="5">MARVEL domain-containing protein</fullName>
    </recommendedName>
</protein>
<keyword evidence="4" id="KW-1185">Reference proteome</keyword>
<gene>
    <name evidence="3" type="ORF">BU24DRAFT_412492</name>
</gene>
<feature type="transmembrane region" description="Helical" evidence="2">
    <location>
        <begin position="71"/>
        <end position="92"/>
    </location>
</feature>
<name>A0A6A5XGI3_9PLEO</name>
<evidence type="ECO:0000313" key="4">
    <source>
        <dbReference type="Proteomes" id="UP000799778"/>
    </source>
</evidence>
<proteinExistence type="predicted"/>
<keyword evidence="2" id="KW-0472">Membrane</keyword>